<name>A0A8K1YUE7_9FLOR</name>
<evidence type="ECO:0000259" key="8">
    <source>
        <dbReference type="Pfam" id="PF05140"/>
    </source>
</evidence>
<keyword evidence="3 6" id="KW-0201">Cytochrome c-type biogenesis</keyword>
<evidence type="ECO:0000313" key="9">
    <source>
        <dbReference type="EMBL" id="UEQ11992.1"/>
    </source>
</evidence>
<dbReference type="GO" id="GO:0009535">
    <property type="term" value="C:chloroplast thylakoid membrane"/>
    <property type="evidence" value="ECO:0007669"/>
    <property type="project" value="UniProtKB-SubCell"/>
</dbReference>
<dbReference type="EMBL" id="MK641509">
    <property type="protein sequence ID" value="UEQ11992.1"/>
    <property type="molecule type" value="Genomic_DNA"/>
</dbReference>
<dbReference type="AlphaFoldDB" id="A0A8K1YUE7"/>
<dbReference type="InterPro" id="IPR007816">
    <property type="entry name" value="ResB-like_domain"/>
</dbReference>
<dbReference type="HAMAP" id="MF_01392">
    <property type="entry name" value="CytC_Ccs1"/>
    <property type="match status" value="1"/>
</dbReference>
<evidence type="ECO:0000256" key="4">
    <source>
        <dbReference type="ARBA" id="ARBA00022989"/>
    </source>
</evidence>
<evidence type="ECO:0000256" key="5">
    <source>
        <dbReference type="ARBA" id="ARBA00023136"/>
    </source>
</evidence>
<dbReference type="GO" id="GO:0017004">
    <property type="term" value="P:cytochrome complex assembly"/>
    <property type="evidence" value="ECO:0007669"/>
    <property type="project" value="UniProtKB-UniRule"/>
</dbReference>
<dbReference type="PANTHER" id="PTHR31566:SF0">
    <property type="entry name" value="CYTOCHROME C BIOGENESIS PROTEIN CCS1, CHLOROPLASTIC"/>
    <property type="match status" value="1"/>
</dbReference>
<feature type="domain" description="ResB-like" evidence="8">
    <location>
        <begin position="18"/>
        <end position="282"/>
    </location>
</feature>
<feature type="transmembrane region" description="Helical" evidence="7">
    <location>
        <begin position="77"/>
        <end position="102"/>
    </location>
</feature>
<comment type="subunit">
    <text evidence="6">May interact with CcsA.</text>
</comment>
<gene>
    <name evidence="6 9" type="primary">ccs1</name>
</gene>
<comment type="function">
    <text evidence="6">Required during biogenesis of c-type cytochromes (cytochrome c6 and cytochrome f) at the step of heme attachment.</text>
</comment>
<keyword evidence="9" id="KW-0150">Chloroplast</keyword>
<dbReference type="Pfam" id="PF05140">
    <property type="entry name" value="ResB"/>
    <property type="match status" value="2"/>
</dbReference>
<sequence length="432" mass="49762">MPYKIIFWPCIKKLGNLSFSIFLLLLISAISILGTIVEQNQSIEYYQANYPLNTTKLLKIDWKIIQFFKLNELYSNWGFLCLVTLFALSLIVCTLSTQLPSLKNARRWKLKKQITSHDISSKDKIPNIVCPASIIYFLNQTDYYTFHQSFYTYSYKGLLGRLAPILVHISLINILIGSLISLLTSVSFQEMIPEGELFHLKNIIKSGQFSSIPDNFTGKINDFKIEYHSNGSIKQFYSNIAIINKQFKIVTNKTISVNKPLYFQGFTLYQTDWEVNGLKLKIGTNQIIYLPLHKISNNNQSYWLSSFDETINKKIILLVSDLYSPVLCYDVDGKLLQSIKLKEKTTINDIPLEIIELIKSTGIQIKKDLGIPIIYSNFFLLMLSSVVSYSSYSQLWLISYANEIKIFGTTNRAKLKFEHDILALKKMIINLY</sequence>
<feature type="domain" description="ResB-like" evidence="8">
    <location>
        <begin position="286"/>
        <end position="420"/>
    </location>
</feature>
<keyword evidence="5 6" id="KW-0472">Membrane</keyword>
<dbReference type="InterPro" id="IPR023494">
    <property type="entry name" value="Cyt_c_bgen_Ccs1/CcsB/ResB"/>
</dbReference>
<evidence type="ECO:0000256" key="3">
    <source>
        <dbReference type="ARBA" id="ARBA00022748"/>
    </source>
</evidence>
<keyword evidence="4 6" id="KW-1133">Transmembrane helix</keyword>
<reference evidence="9" key="1">
    <citation type="submission" date="2019-03" db="EMBL/GenBank/DDBJ databases">
        <title>Phycologia Chloroplast and mitochondrial genomes of Kumanoa mahlacensis.</title>
        <authorList>
            <person name="Fang K."/>
        </authorList>
    </citation>
    <scope>NUCLEOTIDE SEQUENCE</scope>
    <source>
        <strain evidence="9">SAS-FKP1701</strain>
    </source>
</reference>
<dbReference type="PANTHER" id="PTHR31566">
    <property type="entry name" value="CYTOCHROME C BIOGENESIS PROTEIN CCS1, CHLOROPLASTIC"/>
    <property type="match status" value="1"/>
</dbReference>
<keyword evidence="6" id="KW-0793">Thylakoid</keyword>
<feature type="transmembrane region" description="Helical" evidence="7">
    <location>
        <begin position="14"/>
        <end position="37"/>
    </location>
</feature>
<comment type="subcellular location">
    <subcellularLocation>
        <location evidence="1">Membrane</location>
        <topology evidence="1">Multi-pass membrane protein</topology>
    </subcellularLocation>
    <subcellularLocation>
        <location evidence="6">Plastid</location>
        <location evidence="6">Chloroplast thylakoid membrane</location>
        <topology evidence="6">Multi-pass membrane protein</topology>
    </subcellularLocation>
</comment>
<keyword evidence="9" id="KW-0934">Plastid</keyword>
<evidence type="ECO:0000256" key="1">
    <source>
        <dbReference type="ARBA" id="ARBA00004141"/>
    </source>
</evidence>
<comment type="similarity">
    <text evidence="6">Belongs to the Ccs1/CcsB family.</text>
</comment>
<proteinExistence type="inferred from homology"/>
<evidence type="ECO:0000256" key="2">
    <source>
        <dbReference type="ARBA" id="ARBA00022692"/>
    </source>
</evidence>
<geneLocation type="chloroplast" evidence="9"/>
<evidence type="ECO:0000256" key="7">
    <source>
        <dbReference type="SAM" id="Phobius"/>
    </source>
</evidence>
<feature type="transmembrane region" description="Helical" evidence="7">
    <location>
        <begin position="162"/>
        <end position="183"/>
    </location>
</feature>
<accession>A0A8K1YUE7</accession>
<evidence type="ECO:0000256" key="6">
    <source>
        <dbReference type="HAMAP-Rule" id="MF_01392"/>
    </source>
</evidence>
<keyword evidence="2 6" id="KW-0812">Transmembrane</keyword>
<organism evidence="9">
    <name type="scientific">Kumanoa mahlacensis</name>
    <dbReference type="NCBI Taxonomy" id="1196387"/>
    <lineage>
        <taxon>Eukaryota</taxon>
        <taxon>Rhodophyta</taxon>
        <taxon>Florideophyceae</taxon>
        <taxon>Nemaliophycidae</taxon>
        <taxon>Batrachospermales</taxon>
        <taxon>Batrachospermaceae</taxon>
        <taxon>Kumanoa</taxon>
    </lineage>
</organism>
<feature type="transmembrane region" description="Helical" evidence="7">
    <location>
        <begin position="369"/>
        <end position="389"/>
    </location>
</feature>
<protein>
    <recommendedName>
        <fullName evidence="6">Cytochrome c biogenesis protein Ccs1</fullName>
    </recommendedName>
</protein>